<feature type="transmembrane region" description="Helical" evidence="1">
    <location>
        <begin position="35"/>
        <end position="57"/>
    </location>
</feature>
<evidence type="ECO:0000313" key="2">
    <source>
        <dbReference type="EMBL" id="RNB83497.1"/>
    </source>
</evidence>
<gene>
    <name evidence="2" type="ORF">EDM58_05150</name>
</gene>
<comment type="caution">
    <text evidence="2">The sequence shown here is derived from an EMBL/GenBank/DDBJ whole genome shotgun (WGS) entry which is preliminary data.</text>
</comment>
<reference evidence="2 3" key="1">
    <citation type="submission" date="2018-10" db="EMBL/GenBank/DDBJ databases">
        <title>Phylogenomics of Brevibacillus.</title>
        <authorList>
            <person name="Dunlap C."/>
        </authorList>
    </citation>
    <scope>NUCLEOTIDE SEQUENCE [LARGE SCALE GENOMIC DNA]</scope>
    <source>
        <strain evidence="2 3">JCM 15085</strain>
    </source>
</reference>
<evidence type="ECO:0000313" key="3">
    <source>
        <dbReference type="Proteomes" id="UP000281915"/>
    </source>
</evidence>
<keyword evidence="1" id="KW-0472">Membrane</keyword>
<keyword evidence="1" id="KW-1133">Transmembrane helix</keyword>
<dbReference type="Proteomes" id="UP000281915">
    <property type="component" value="Unassembled WGS sequence"/>
</dbReference>
<dbReference type="EMBL" id="RHHT01000007">
    <property type="protein sequence ID" value="RNB83497.1"/>
    <property type="molecule type" value="Genomic_DNA"/>
</dbReference>
<sequence length="63" mass="7261">MSDDINRQVLEELRKMNEKLDRLQESKRLSTPMKLVAIFLGFLIIGPLFAGVISYLLSFFDKA</sequence>
<organism evidence="2 3">
    <name type="scientific">Brevibacillus panacihumi</name>
    <dbReference type="NCBI Taxonomy" id="497735"/>
    <lineage>
        <taxon>Bacteria</taxon>
        <taxon>Bacillati</taxon>
        <taxon>Bacillota</taxon>
        <taxon>Bacilli</taxon>
        <taxon>Bacillales</taxon>
        <taxon>Paenibacillaceae</taxon>
        <taxon>Brevibacillus</taxon>
    </lineage>
</organism>
<name>A0A3M8D7Z8_9BACL</name>
<dbReference type="RefSeq" id="WP_122912404.1">
    <property type="nucleotide sequence ID" value="NZ_RHHT01000007.1"/>
</dbReference>
<evidence type="ECO:0000256" key="1">
    <source>
        <dbReference type="SAM" id="Phobius"/>
    </source>
</evidence>
<protein>
    <submittedName>
        <fullName evidence="2">Uncharacterized protein</fullName>
    </submittedName>
</protein>
<dbReference type="AlphaFoldDB" id="A0A3M8D7Z8"/>
<keyword evidence="1" id="KW-0812">Transmembrane</keyword>
<accession>A0A3M8D7Z8</accession>
<proteinExistence type="predicted"/>